<sequence>MINNNDRSSSRDSFISVGGTRYPAVTDAMRDRMVSGERQISISSSRPATTILATDHVLNPTHDSSKTSKYCGFTLTGNSKTLLISTLLFLTITSGQYFAAIIANSETLKADCVSMLVDALSYIGNLFGECTPNPRVKKRLELAMSGVSFGLLFYFTIMFLLEAVDTIWYPEVECVCETTYELDPTTCWKEDNEEKIVDKDNCKPEDEVNAYIVLGFALGGLLFDFISLYAYKKFSTEASEEHRDSMTHLHHHHIGDNPLEHRHLKDEKEEDHTANVNMLSALMHIGSDLLRSTTTFVEGVILLYYTDVDSNLIDGWCTLIVCSLIMVGAVWSLGVWFKELWKECTREEEEEEEGERYKVLVDSV</sequence>
<evidence type="ECO:0000256" key="3">
    <source>
        <dbReference type="ARBA" id="ARBA00022906"/>
    </source>
</evidence>
<dbReference type="EMBL" id="BRXX01000007">
    <property type="protein sequence ID" value="GMH81775.1"/>
    <property type="molecule type" value="Genomic_DNA"/>
</dbReference>
<evidence type="ECO:0000259" key="7">
    <source>
        <dbReference type="Pfam" id="PF01545"/>
    </source>
</evidence>
<evidence type="ECO:0000256" key="5">
    <source>
        <dbReference type="ARBA" id="ARBA00023136"/>
    </source>
</evidence>
<evidence type="ECO:0000256" key="2">
    <source>
        <dbReference type="ARBA" id="ARBA00022692"/>
    </source>
</evidence>
<keyword evidence="3" id="KW-0813">Transport</keyword>
<name>A0A9W7B8Z5_9STRA</name>
<dbReference type="Gene3D" id="1.20.1510.10">
    <property type="entry name" value="Cation efflux protein transmembrane domain"/>
    <property type="match status" value="1"/>
</dbReference>
<gene>
    <name evidence="8" type="ORF">TrVE_jg5240</name>
</gene>
<dbReference type="GO" id="GO:0005886">
    <property type="term" value="C:plasma membrane"/>
    <property type="evidence" value="ECO:0007669"/>
    <property type="project" value="TreeGrafter"/>
</dbReference>
<feature type="transmembrane region" description="Helical" evidence="6">
    <location>
        <begin position="312"/>
        <end position="337"/>
    </location>
</feature>
<dbReference type="GO" id="GO:0005385">
    <property type="term" value="F:zinc ion transmembrane transporter activity"/>
    <property type="evidence" value="ECO:0007669"/>
    <property type="project" value="TreeGrafter"/>
</dbReference>
<dbReference type="Pfam" id="PF01545">
    <property type="entry name" value="Cation_efflux"/>
    <property type="match status" value="1"/>
</dbReference>
<protein>
    <recommendedName>
        <fullName evidence="7">Cation efflux protein transmembrane domain-containing protein</fullName>
    </recommendedName>
</protein>
<dbReference type="PANTHER" id="PTHR11562">
    <property type="entry name" value="CATION EFFLUX PROTEIN/ ZINC TRANSPORTER"/>
    <property type="match status" value="1"/>
</dbReference>
<dbReference type="Proteomes" id="UP001165160">
    <property type="component" value="Unassembled WGS sequence"/>
</dbReference>
<comment type="caution">
    <text evidence="8">The sequence shown here is derived from an EMBL/GenBank/DDBJ whole genome shotgun (WGS) entry which is preliminary data.</text>
</comment>
<keyword evidence="5 6" id="KW-0472">Membrane</keyword>
<keyword evidence="3" id="KW-0864">Zinc transport</keyword>
<dbReference type="InterPro" id="IPR058533">
    <property type="entry name" value="Cation_efflux_TM"/>
</dbReference>
<proteinExistence type="predicted"/>
<evidence type="ECO:0000256" key="1">
    <source>
        <dbReference type="ARBA" id="ARBA00004141"/>
    </source>
</evidence>
<dbReference type="AlphaFoldDB" id="A0A9W7B8Z5"/>
<evidence type="ECO:0000313" key="9">
    <source>
        <dbReference type="Proteomes" id="UP001165160"/>
    </source>
</evidence>
<keyword evidence="4 6" id="KW-1133">Transmembrane helix</keyword>
<feature type="transmembrane region" description="Helical" evidence="6">
    <location>
        <begin position="210"/>
        <end position="231"/>
    </location>
</feature>
<evidence type="ECO:0000256" key="4">
    <source>
        <dbReference type="ARBA" id="ARBA00022989"/>
    </source>
</evidence>
<evidence type="ECO:0000256" key="6">
    <source>
        <dbReference type="SAM" id="Phobius"/>
    </source>
</evidence>
<keyword evidence="2 6" id="KW-0812">Transmembrane</keyword>
<feature type="domain" description="Cation efflux protein transmembrane" evidence="7">
    <location>
        <begin position="82"/>
        <end position="330"/>
    </location>
</feature>
<dbReference type="PANTHER" id="PTHR11562:SF17">
    <property type="entry name" value="RE54080P-RELATED"/>
    <property type="match status" value="1"/>
</dbReference>
<feature type="transmembrane region" description="Helical" evidence="6">
    <location>
        <begin position="142"/>
        <end position="161"/>
    </location>
</feature>
<evidence type="ECO:0000313" key="8">
    <source>
        <dbReference type="EMBL" id="GMH81775.1"/>
    </source>
</evidence>
<dbReference type="InterPro" id="IPR027469">
    <property type="entry name" value="Cation_efflux_TMD_sf"/>
</dbReference>
<organism evidence="8 9">
    <name type="scientific">Triparma verrucosa</name>
    <dbReference type="NCBI Taxonomy" id="1606542"/>
    <lineage>
        <taxon>Eukaryota</taxon>
        <taxon>Sar</taxon>
        <taxon>Stramenopiles</taxon>
        <taxon>Ochrophyta</taxon>
        <taxon>Bolidophyceae</taxon>
        <taxon>Parmales</taxon>
        <taxon>Triparmaceae</taxon>
        <taxon>Triparma</taxon>
    </lineage>
</organism>
<dbReference type="SUPFAM" id="SSF161111">
    <property type="entry name" value="Cation efflux protein transmembrane domain-like"/>
    <property type="match status" value="1"/>
</dbReference>
<accession>A0A9W7B8Z5</accession>
<comment type="subcellular location">
    <subcellularLocation>
        <location evidence="1">Membrane</location>
        <topology evidence="1">Multi-pass membrane protein</topology>
    </subcellularLocation>
</comment>
<keyword evidence="3" id="KW-0862">Zinc</keyword>
<keyword evidence="3" id="KW-0406">Ion transport</keyword>
<keyword evidence="9" id="KW-1185">Reference proteome</keyword>
<reference evidence="9" key="1">
    <citation type="journal article" date="2023" name="Commun. Biol.">
        <title>Genome analysis of Parmales, the sister group of diatoms, reveals the evolutionary specialization of diatoms from phago-mixotrophs to photoautotrophs.</title>
        <authorList>
            <person name="Ban H."/>
            <person name="Sato S."/>
            <person name="Yoshikawa S."/>
            <person name="Yamada K."/>
            <person name="Nakamura Y."/>
            <person name="Ichinomiya M."/>
            <person name="Sato N."/>
            <person name="Blanc-Mathieu R."/>
            <person name="Endo H."/>
            <person name="Kuwata A."/>
            <person name="Ogata H."/>
        </authorList>
    </citation>
    <scope>NUCLEOTIDE SEQUENCE [LARGE SCALE GENOMIC DNA]</scope>
    <source>
        <strain evidence="9">NIES 3699</strain>
    </source>
</reference>
<dbReference type="InterPro" id="IPR050681">
    <property type="entry name" value="CDF/SLC30A"/>
</dbReference>